<dbReference type="AlphaFoldDB" id="A0A1H5WF68"/>
<reference evidence="1 2" key="1">
    <citation type="submission" date="2016-10" db="EMBL/GenBank/DDBJ databases">
        <authorList>
            <person name="de Groot N.N."/>
        </authorList>
    </citation>
    <scope>NUCLEOTIDE SEQUENCE [LARGE SCALE GENOMIC DNA]</scope>
    <source>
        <strain evidence="1 2">AR32</strain>
    </source>
</reference>
<gene>
    <name evidence="1" type="ORF">SAMN05216354_2313</name>
</gene>
<evidence type="ECO:0000313" key="1">
    <source>
        <dbReference type="EMBL" id="SEF98115.1"/>
    </source>
</evidence>
<dbReference type="Proteomes" id="UP000236735">
    <property type="component" value="Unassembled WGS sequence"/>
</dbReference>
<proteinExistence type="predicted"/>
<name>A0A1H5WF68_XYLRU</name>
<protein>
    <submittedName>
        <fullName evidence="1">Uncharacterized protein</fullName>
    </submittedName>
</protein>
<dbReference type="GeneID" id="32573855"/>
<dbReference type="EMBL" id="FNUV01000006">
    <property type="protein sequence ID" value="SEF98115.1"/>
    <property type="molecule type" value="Genomic_DNA"/>
</dbReference>
<organism evidence="1 2">
    <name type="scientific">Xylanibacter ruminicola</name>
    <name type="common">Prevotella ruminicola</name>
    <dbReference type="NCBI Taxonomy" id="839"/>
    <lineage>
        <taxon>Bacteria</taxon>
        <taxon>Pseudomonadati</taxon>
        <taxon>Bacteroidota</taxon>
        <taxon>Bacteroidia</taxon>
        <taxon>Bacteroidales</taxon>
        <taxon>Prevotellaceae</taxon>
        <taxon>Xylanibacter</taxon>
    </lineage>
</organism>
<sequence>MANKRHLKKNINMVCMNLFAECMAVSLYDSDEKKRKNVENQFDTIIKLQDHYCRRISHPEPGMKAKDYYNDLIDKFTEQANEIIDIINS</sequence>
<accession>A0A1H5WF68</accession>
<evidence type="ECO:0000313" key="2">
    <source>
        <dbReference type="Proteomes" id="UP000236735"/>
    </source>
</evidence>
<dbReference type="RefSeq" id="WP_036911120.1">
    <property type="nucleotide sequence ID" value="NZ_FNUV01000006.1"/>
</dbReference>